<dbReference type="EMBL" id="CP032568">
    <property type="protein sequence ID" value="AYF78002.1"/>
    <property type="molecule type" value="Genomic_DNA"/>
</dbReference>
<keyword evidence="1" id="KW-0812">Transmembrane</keyword>
<dbReference type="Proteomes" id="UP000267164">
    <property type="component" value="Chromosome"/>
</dbReference>
<evidence type="ECO:0008006" key="4">
    <source>
        <dbReference type="Google" id="ProtNLM"/>
    </source>
</evidence>
<keyword evidence="1" id="KW-0472">Membrane</keyword>
<evidence type="ECO:0000256" key="1">
    <source>
        <dbReference type="SAM" id="Phobius"/>
    </source>
</evidence>
<protein>
    <recommendedName>
        <fullName evidence="4">Loricrin</fullName>
    </recommendedName>
</protein>
<keyword evidence="1" id="KW-1133">Transmembrane helix</keyword>
<dbReference type="KEGG" id="nyu:D7D52_33990"/>
<proteinExistence type="predicted"/>
<evidence type="ECO:0000313" key="2">
    <source>
        <dbReference type="EMBL" id="AYF78002.1"/>
    </source>
</evidence>
<gene>
    <name evidence="2" type="ORF">D7D52_33990</name>
</gene>
<sequence length="104" mass="9845">MGEFIATAIAISFFFAVLLFIAAWENRRSASRRYRKWRSGGSVGPYVGGIGSCTAGTGCTGGGHHHGGHGGHGHGGHSGCGGGSSCGGGGCGGGSGCGGGGGGC</sequence>
<accession>A0A386ZJF7</accession>
<feature type="transmembrane region" description="Helical" evidence="1">
    <location>
        <begin position="6"/>
        <end position="24"/>
    </location>
</feature>
<evidence type="ECO:0000313" key="3">
    <source>
        <dbReference type="Proteomes" id="UP000267164"/>
    </source>
</evidence>
<keyword evidence="3" id="KW-1185">Reference proteome</keyword>
<organism evidence="2 3">
    <name type="scientific">Nocardia yunnanensis</name>
    <dbReference type="NCBI Taxonomy" id="2382165"/>
    <lineage>
        <taxon>Bacteria</taxon>
        <taxon>Bacillati</taxon>
        <taxon>Actinomycetota</taxon>
        <taxon>Actinomycetes</taxon>
        <taxon>Mycobacteriales</taxon>
        <taxon>Nocardiaceae</taxon>
        <taxon>Nocardia</taxon>
    </lineage>
</organism>
<name>A0A386ZJF7_9NOCA</name>
<dbReference type="AlphaFoldDB" id="A0A386ZJF7"/>
<reference evidence="2 3" key="1">
    <citation type="submission" date="2018-09" db="EMBL/GenBank/DDBJ databases">
        <title>Nocardia yunnanensis sp. nov., an actinomycete isolated from a soil sample.</title>
        <authorList>
            <person name="Zhang J."/>
        </authorList>
    </citation>
    <scope>NUCLEOTIDE SEQUENCE [LARGE SCALE GENOMIC DNA]</scope>
    <source>
        <strain evidence="2 3">CFHS0054</strain>
    </source>
</reference>